<evidence type="ECO:0000313" key="2">
    <source>
        <dbReference type="Proteomes" id="UP001165960"/>
    </source>
</evidence>
<accession>A0ACC2TQE0</accession>
<protein>
    <submittedName>
        <fullName evidence="1">Formin-binding protein</fullName>
    </submittedName>
</protein>
<organism evidence="1 2">
    <name type="scientific">Entomophthora muscae</name>
    <dbReference type="NCBI Taxonomy" id="34485"/>
    <lineage>
        <taxon>Eukaryota</taxon>
        <taxon>Fungi</taxon>
        <taxon>Fungi incertae sedis</taxon>
        <taxon>Zoopagomycota</taxon>
        <taxon>Entomophthoromycotina</taxon>
        <taxon>Entomophthoromycetes</taxon>
        <taxon>Entomophthorales</taxon>
        <taxon>Entomophthoraceae</taxon>
        <taxon>Entomophthora</taxon>
    </lineage>
</organism>
<name>A0ACC2TQE0_9FUNG</name>
<sequence length="608" mass="66903">MAQVNTGRKAQGSPTIEKWILVLTCLIHNRGDSLVPRDLRQPSLYETTVSRQLGAWKEHYRSTKKTLSDLETFFLQRAQLEEEFSQRLLGLARQKLGESESGNLASSLNSVKKEVEASAAAHLQLASRIREDLLQPSSQQATQVASSKRGLLTALLPKKQAQSNHLFLLERSKERLQEARQAGGDSTRFGVEQELQLAAARYEDASHHLQAEEERALDGFKQLETNRIQFIRNTLWKYTNLLSGICVTDDECSEKIRGVLETCDAKAEVDSLVSTFESSDSSDDIILSNGQSNFQTTLPAHVEDKQAALPGRGSPLRNEIRKPGDPRFNQLVSSLNASSPLSETTSRNATQAYISSPASDRAKVISSDLVSATIARSPILAAKRSSTHGRGTPRPNSVGTLSHRSNPSSPATHPPVANSAPPSESYVVTHTRGNSMVEQGYTSNRSSANSRSTSPPDEYFPPSEGLQRSFSGSSQPYNRPPYNAQPHYSYSPHAGSYAGSMPEHIRQRTPSPPSAHSVPKSHRQSHQQTPCPPSLEATERPDTRPILFYVKAVYDYDAEIPEEIALREGQIIAVLATQLDGWWEGEVQDGSSVRRGIFPSNFTEPVSL</sequence>
<dbReference type="EMBL" id="QTSX02002281">
    <property type="protein sequence ID" value="KAJ9076442.1"/>
    <property type="molecule type" value="Genomic_DNA"/>
</dbReference>
<evidence type="ECO:0000313" key="1">
    <source>
        <dbReference type="EMBL" id="KAJ9076442.1"/>
    </source>
</evidence>
<keyword evidence="2" id="KW-1185">Reference proteome</keyword>
<dbReference type="Proteomes" id="UP001165960">
    <property type="component" value="Unassembled WGS sequence"/>
</dbReference>
<proteinExistence type="predicted"/>
<gene>
    <name evidence="1" type="primary">HOF1_3</name>
    <name evidence="1" type="ORF">DSO57_1026198</name>
</gene>
<reference evidence="1" key="1">
    <citation type="submission" date="2022-04" db="EMBL/GenBank/DDBJ databases">
        <title>Genome of the entomopathogenic fungus Entomophthora muscae.</title>
        <authorList>
            <person name="Elya C."/>
            <person name="Lovett B.R."/>
            <person name="Lee E."/>
            <person name="Macias A.M."/>
            <person name="Hajek A.E."/>
            <person name="De Bivort B.L."/>
            <person name="Kasson M.T."/>
            <person name="De Fine Licht H.H."/>
            <person name="Stajich J.E."/>
        </authorList>
    </citation>
    <scope>NUCLEOTIDE SEQUENCE</scope>
    <source>
        <strain evidence="1">Berkeley</strain>
    </source>
</reference>
<comment type="caution">
    <text evidence="1">The sequence shown here is derived from an EMBL/GenBank/DDBJ whole genome shotgun (WGS) entry which is preliminary data.</text>
</comment>